<evidence type="ECO:0000256" key="1">
    <source>
        <dbReference type="ARBA" id="ARBA00004613"/>
    </source>
</evidence>
<gene>
    <name evidence="7" type="ORF">JX265_008922</name>
</gene>
<feature type="compositionally biased region" description="Polar residues" evidence="4">
    <location>
        <begin position="50"/>
        <end position="78"/>
    </location>
</feature>
<evidence type="ECO:0000256" key="3">
    <source>
        <dbReference type="ARBA" id="ARBA00023026"/>
    </source>
</evidence>
<dbReference type="Pfam" id="PF12256">
    <property type="entry name" value="TcdB_toxin_midN"/>
    <property type="match status" value="1"/>
</dbReference>
<organism evidence="7 8">
    <name type="scientific">Neoarthrinium moseri</name>
    <dbReference type="NCBI Taxonomy" id="1658444"/>
    <lineage>
        <taxon>Eukaryota</taxon>
        <taxon>Fungi</taxon>
        <taxon>Dikarya</taxon>
        <taxon>Ascomycota</taxon>
        <taxon>Pezizomycotina</taxon>
        <taxon>Sordariomycetes</taxon>
        <taxon>Xylariomycetidae</taxon>
        <taxon>Amphisphaeriales</taxon>
        <taxon>Apiosporaceae</taxon>
        <taxon>Neoarthrinium</taxon>
    </lineage>
</organism>
<feature type="region of interest" description="Disordered" evidence="4">
    <location>
        <begin position="42"/>
        <end position="103"/>
    </location>
</feature>
<dbReference type="InterPro" id="IPR028994">
    <property type="entry name" value="Integrin_alpha_N"/>
</dbReference>
<evidence type="ECO:0000313" key="7">
    <source>
        <dbReference type="EMBL" id="KAI1862876.1"/>
    </source>
</evidence>
<dbReference type="GO" id="GO:0005576">
    <property type="term" value="C:extracellular region"/>
    <property type="evidence" value="ECO:0007669"/>
    <property type="project" value="UniProtKB-SubCell"/>
</dbReference>
<protein>
    <recommendedName>
        <fullName evidence="9">SpvB-domain-containing protein</fullName>
    </recommendedName>
</protein>
<keyword evidence="8" id="KW-1185">Reference proteome</keyword>
<dbReference type="Proteomes" id="UP000829685">
    <property type="component" value="Unassembled WGS sequence"/>
</dbReference>
<dbReference type="SUPFAM" id="SSF69318">
    <property type="entry name" value="Integrin alpha N-terminal domain"/>
    <property type="match status" value="1"/>
</dbReference>
<dbReference type="InterPro" id="IPR022045">
    <property type="entry name" value="TcdB_toxin_mid/N"/>
</dbReference>
<feature type="domain" description="Insecticide toxin TcdB middle/C-terminal" evidence="5">
    <location>
        <begin position="914"/>
        <end position="1016"/>
    </location>
</feature>
<dbReference type="Gene3D" id="2.180.10.10">
    <property type="entry name" value="RHS repeat-associated core"/>
    <property type="match status" value="1"/>
</dbReference>
<evidence type="ECO:0000313" key="8">
    <source>
        <dbReference type="Proteomes" id="UP000829685"/>
    </source>
</evidence>
<dbReference type="InterPro" id="IPR050708">
    <property type="entry name" value="T6SS_VgrG/RHS"/>
</dbReference>
<evidence type="ECO:0000256" key="4">
    <source>
        <dbReference type="SAM" id="MobiDB-lite"/>
    </source>
</evidence>
<feature type="domain" description="Insecticide toxin TcdB middle/N-terminal" evidence="6">
    <location>
        <begin position="737"/>
        <end position="883"/>
    </location>
</feature>
<dbReference type="Pfam" id="PF03534">
    <property type="entry name" value="SpvB"/>
    <property type="match status" value="1"/>
</dbReference>
<evidence type="ECO:0000256" key="2">
    <source>
        <dbReference type="ARBA" id="ARBA00022525"/>
    </source>
</evidence>
<dbReference type="InterPro" id="IPR022385">
    <property type="entry name" value="Rhs_assc_core"/>
</dbReference>
<dbReference type="PRINTS" id="PR01341">
    <property type="entry name" value="SALSPVBPROT"/>
</dbReference>
<dbReference type="InterPro" id="IPR022044">
    <property type="entry name" value="TcdB_toxin_mid/C"/>
</dbReference>
<accession>A0A9P9WH15</accession>
<proteinExistence type="predicted"/>
<dbReference type="GO" id="GO:0005737">
    <property type="term" value="C:cytoplasm"/>
    <property type="evidence" value="ECO:0007669"/>
    <property type="project" value="InterPro"/>
</dbReference>
<sequence>MLDPMRVSSTAQGDGNNSISQIAPGHYRPHALIRSAQTNNRHGSAAPLNVLNSSAPSSRTTNKPTAFLPSSTVQSPRTIGSGVPGFTTAFEPPSKSGGAFRSIGTNGQADFMANPANGSFSVSLPIHTSSARDNFGPNLQLSYSSGAGNGIFGIGWHLKGSSSISRKTAKEIPRYDDQKDEFVFDGDLELSLKSNGSVDQVQRNGFLVTKYRPRIDSQMLITEKWVNLTDAADVHWRTISSDNVVSIYGHTSSSRIADGSRIFSWLITRTYDAVGNAMEFVYKSEDGVGRPTPLPVWEQNRSDFHQKYLKSILYGNKTPFRRSRDATSSDEAWPSNWMFEAVLDFGEHGGDIPVVEEVAPWKARHDIFSMANSGFDIRTYRICRRILMFHYFGDKKEGDLVSSTSFIYDESPHRSLLTSATTRGYMTRTTGEIETETAPATQFRYSSIPDLRQIKKYKAQTASLADIPGPKSTSEWLDLESEGIPGLLTRMADGTLVYQRNNADEGSLFSPPRLLGQQPVLGGTFADLDRNGQLNLVCTDALGRPSGFYERADSDTWSEYSEFPETPTSIDGSQMHIDLTGDGVADTMFQLGNSEDIVWQKSLGKLGVSLPQRVPQPLLGCHLNLQSNQDSQIMVADMTGDGLSDLVELRASKVMYWPNLGHGVFGPPVEMGQSPVLDADDIFDVQRVRLIDVDGSGPTDLVYLLPGGGANIYFNLAGNSWSRPILVSRLPRIVSPSSVFMLDILGQGTGCLCWADPNSNDINYIDLMGGAKPHVLREFSNELGVETIVDHVPSTHFFAKDRAQGTPWTTKLGFPVQCVKRVRTLDQITGCESITEYAYHNGCYDPTEKQFAGFEMVEQWSWERTPLGDGIYESPAVYTKSWFSVGQSLLPHSQHQFCTPPQIFSDAPDDTGAYLALRGSPLRTETYSLDGTSLEHLPYSVSEMSYTVSRLQKKVTNKTRYDVLQLLPRAFLTSEFDRRMEDPRVTHQVVLKTSPWGDVERSLEIVYPRRQEGVASVKSEYADIKKRQRMGHTSMNQSYFTNAVEDIPGCFRRPVLWRSQSFDVGGLSFPADGEVFGIEMLQQMDFGTSKKILLAEQRAIFLGSALKDPLDPGVIQAYSILDQTFTLAFTPDLIQAMQEGMKRCNVSSVDLSSTLKKCGYVEIKDSDALWARSGRASFLATDGSSQLESALQSFYCPTLFTDSFGNQSVLTLDEYHLMAVQARDAMGNCVYYTNDYHHLKPVMITDINGNRHAVLLDALGEAHASALLGKTDSKSEEVDSLVGLEAESTSRISLGNLREVLADPTGSTVKALLGNAGNRCLKFLDCQVADNLPACQVSITRDVPHRRSADPIIHVSVTYLDGAGTAIRKISLNDPEDGDRRWIVNGVSARGGSGQVVRTFSPVFAPNASFVPLSQFCSANVNAETAFADVVGRHIARLAPDHTWCKSKHSPWAVNEWHVGDTLSFSPADDPDVGHLFARIASSRFLPTWPEAAGRDTRAITQSMSYASSSPEIIHYDCDGLPIRQVNCVKTGITYTRSFTYDIAGNRSHDYDSLGRLVEKATYDKLGRAICMSGMDVGEQWVLPDVSGSSTMSWTSRGICFGYSYDALRRETERWILGTEPKLLVQMIYGELRPARSKVDELNMRGQVWQARDQSGVHTNLKFDMRGRCLATSYLPAKNYKGTIDWKMDKDDTGRVNSVALAAQGYGAQSKFDNFGQVIWEQDAQGNQTRRQFSRAGNATKVDFLHDDDDTWRPVLSGATFSADGLPLVIDHGNRIRVTYDYDSMSRRPLCRKSVLSTKTGTNVKEDMHFVHDCAGKLVYQKDLAAEPLFYAGCRVAAEWTWKYDGVGQLIESTGRAQLADGQNQLEPYSDRSGRVFHATMDKLYKYIESYKYDLAGNIKTMKHHPVGIPSLTGWARKYTYEEPSLLEGQKVFGNKLSHTVVRKAKETYTYDANSGCVASMPKFSLLQWNLDNKLCAVSSQRYDNGTPITTYYAYDHTGARVRKVTEQAASAGEEPRLQSETIFAGNVEVQRIYWGRDSNIDPAHERCMASVTTSEETLALVETEDDQDRPLVRFQLDSSEYDGQANLISHEEWSAFGTPVLSTIGRDIQARREYRLARYRWDRETGFYACGARFYCPWLARWTSPDPLGDIDGHNLYAYIGNDPVNGSDPSGTTPKSQRTSSLPALLPHVGGVAEPDFLKKSVQRAAPGFLQPLATKNVPSGYNKKKLQELGKQDEAQKKPIKVLGSIVNNKENANDFREALDLPKQIHAWNEEVRNEVDSQIRTIADKVLDIRGDLLVSLNRRFGKQDKIPLAGEAGRERSKGVFKLQRIETSAKEFSKGERRRMFSKPLLAMEMDKRIQLAHSTVGQVENFVDNLDDGPDKQAARKQVEDLQGEVNKAVDLYSTAVNQSGKAAVGASHLVTMYGATELHIDTGGNGTTGRSERKQRKYRIRNNARALSHR</sequence>
<dbReference type="PANTHER" id="PTHR32305">
    <property type="match status" value="1"/>
</dbReference>
<keyword evidence="3" id="KW-0843">Virulence</keyword>
<dbReference type="EMBL" id="JAFIMR010000026">
    <property type="protein sequence ID" value="KAI1862876.1"/>
    <property type="molecule type" value="Genomic_DNA"/>
</dbReference>
<evidence type="ECO:0000259" key="5">
    <source>
        <dbReference type="Pfam" id="PF12255"/>
    </source>
</evidence>
<evidence type="ECO:0000259" key="6">
    <source>
        <dbReference type="Pfam" id="PF12256"/>
    </source>
</evidence>
<feature type="region of interest" description="Disordered" evidence="4">
    <location>
        <begin position="1"/>
        <end position="24"/>
    </location>
</feature>
<comment type="caution">
    <text evidence="7">The sequence shown here is derived from an EMBL/GenBank/DDBJ whole genome shotgun (WGS) entry which is preliminary data.</text>
</comment>
<keyword evidence="2" id="KW-0964">Secreted</keyword>
<comment type="subcellular location">
    <subcellularLocation>
        <location evidence="1">Secreted</location>
    </subcellularLocation>
</comment>
<dbReference type="PANTHER" id="PTHR32305:SF15">
    <property type="entry name" value="PROTEIN RHSA-RELATED"/>
    <property type="match status" value="1"/>
</dbReference>
<name>A0A9P9WH15_9PEZI</name>
<dbReference type="InterPro" id="IPR003284">
    <property type="entry name" value="Sal_SpvB"/>
</dbReference>
<reference evidence="7" key="1">
    <citation type="submission" date="2021-03" db="EMBL/GenBank/DDBJ databases">
        <title>Revisited historic fungal species revealed as producer of novel bioactive compounds through whole genome sequencing and comparative genomics.</title>
        <authorList>
            <person name="Vignolle G.A."/>
            <person name="Hochenegger N."/>
            <person name="Mach R.L."/>
            <person name="Mach-Aigner A.R."/>
            <person name="Javad Rahimi M."/>
            <person name="Salim K.A."/>
            <person name="Chan C.M."/>
            <person name="Lim L.B.L."/>
            <person name="Cai F."/>
            <person name="Druzhinina I.S."/>
            <person name="U'Ren J.M."/>
            <person name="Derntl C."/>
        </authorList>
    </citation>
    <scope>NUCLEOTIDE SEQUENCE</scope>
    <source>
        <strain evidence="7">TUCIM 5799</strain>
    </source>
</reference>
<feature type="compositionally biased region" description="Polar residues" evidence="4">
    <location>
        <begin position="7"/>
        <end position="21"/>
    </location>
</feature>
<dbReference type="NCBIfam" id="TIGR03696">
    <property type="entry name" value="Rhs_assc_core"/>
    <property type="match status" value="1"/>
</dbReference>
<dbReference type="Pfam" id="PF12255">
    <property type="entry name" value="TcdB_toxin_midC"/>
    <property type="match status" value="1"/>
</dbReference>
<evidence type="ECO:0008006" key="9">
    <source>
        <dbReference type="Google" id="ProtNLM"/>
    </source>
</evidence>